<dbReference type="PANTHER" id="PTHR30146">
    <property type="entry name" value="LACI-RELATED TRANSCRIPTIONAL REPRESSOR"/>
    <property type="match status" value="1"/>
</dbReference>
<dbReference type="Proteomes" id="UP001597041">
    <property type="component" value="Unassembled WGS sequence"/>
</dbReference>
<keyword evidence="7" id="KW-1185">Reference proteome</keyword>
<keyword evidence="3 6" id="KW-0238">DNA-binding</keyword>
<dbReference type="CDD" id="cd01392">
    <property type="entry name" value="HTH_LacI"/>
    <property type="match status" value="1"/>
</dbReference>
<dbReference type="InterPro" id="IPR000843">
    <property type="entry name" value="HTH_LacI"/>
</dbReference>
<dbReference type="PRINTS" id="PR00036">
    <property type="entry name" value="HTHLACI"/>
</dbReference>
<organism evidence="6 7">
    <name type="scientific">Oceanobacillus locisalsi</name>
    <dbReference type="NCBI Taxonomy" id="546107"/>
    <lineage>
        <taxon>Bacteria</taxon>
        <taxon>Bacillati</taxon>
        <taxon>Bacillota</taxon>
        <taxon>Bacilli</taxon>
        <taxon>Bacillales</taxon>
        <taxon>Bacillaceae</taxon>
        <taxon>Oceanobacillus</taxon>
    </lineage>
</organism>
<evidence type="ECO:0000313" key="7">
    <source>
        <dbReference type="Proteomes" id="UP001597041"/>
    </source>
</evidence>
<evidence type="ECO:0000256" key="3">
    <source>
        <dbReference type="ARBA" id="ARBA00023125"/>
    </source>
</evidence>
<dbReference type="Pfam" id="PF13377">
    <property type="entry name" value="Peripla_BP_3"/>
    <property type="match status" value="1"/>
</dbReference>
<sequence>MATIREVAKLAGVSVATVSRVMNKNGYINEKTKDKVEAAIQELDYRPNDVARTLFKGTSNMIALFVPDIMNPFFPELARAVEDTANKSGYTFILCNTDNNREKEMKYLHTLLQKTIGGVVMVSSSIPLETLHKVDVPMVALDREIADMISVTVNNRAGAVEAVRYLQKTGCRRIAHISGPADTTSAAERKKGYLDVMQQEDGFCEKDYIAPGEYTFDGAYHAAKEIIQKHPEIDGVFAANDLMGVGVLKAAEALHLRVPEDLAVIGFDGIEIGKITTPALTTIGQPIYEMGKRAVEIIIDQMENDQKECDSEQYTVQLIKRQSTK</sequence>
<keyword evidence="4" id="KW-0804">Transcription</keyword>
<protein>
    <submittedName>
        <fullName evidence="6">LacI family DNA-binding transcriptional regulator</fullName>
    </submittedName>
</protein>
<name>A0ABW3NHI3_9BACI</name>
<dbReference type="Gene3D" id="3.40.50.2300">
    <property type="match status" value="2"/>
</dbReference>
<dbReference type="PANTHER" id="PTHR30146:SF95">
    <property type="entry name" value="RIBOSE OPERON REPRESSOR"/>
    <property type="match status" value="1"/>
</dbReference>
<evidence type="ECO:0000313" key="6">
    <source>
        <dbReference type="EMBL" id="MFD1067167.1"/>
    </source>
</evidence>
<accession>A0ABW3NHI3</accession>
<dbReference type="SMART" id="SM00354">
    <property type="entry name" value="HTH_LACI"/>
    <property type="match status" value="1"/>
</dbReference>
<evidence type="ECO:0000256" key="4">
    <source>
        <dbReference type="ARBA" id="ARBA00023163"/>
    </source>
</evidence>
<keyword evidence="2" id="KW-0805">Transcription regulation</keyword>
<comment type="caution">
    <text evidence="6">The sequence shown here is derived from an EMBL/GenBank/DDBJ whole genome shotgun (WGS) entry which is preliminary data.</text>
</comment>
<evidence type="ECO:0000256" key="1">
    <source>
        <dbReference type="ARBA" id="ARBA00022491"/>
    </source>
</evidence>
<evidence type="ECO:0000259" key="5">
    <source>
        <dbReference type="PROSITE" id="PS50932"/>
    </source>
</evidence>
<dbReference type="PROSITE" id="PS00356">
    <property type="entry name" value="HTH_LACI_1"/>
    <property type="match status" value="1"/>
</dbReference>
<gene>
    <name evidence="6" type="ORF">ACFQ19_14225</name>
</gene>
<dbReference type="Pfam" id="PF00356">
    <property type="entry name" value="LacI"/>
    <property type="match status" value="1"/>
</dbReference>
<proteinExistence type="predicted"/>
<dbReference type="RefSeq" id="WP_379593172.1">
    <property type="nucleotide sequence ID" value="NZ_JBHTKK010000018.1"/>
</dbReference>
<evidence type="ECO:0000256" key="2">
    <source>
        <dbReference type="ARBA" id="ARBA00023015"/>
    </source>
</evidence>
<dbReference type="EMBL" id="JBHTKK010000018">
    <property type="protein sequence ID" value="MFD1067167.1"/>
    <property type="molecule type" value="Genomic_DNA"/>
</dbReference>
<keyword evidence="1" id="KW-0678">Repressor</keyword>
<reference evidence="7" key="1">
    <citation type="journal article" date="2019" name="Int. J. Syst. Evol. Microbiol.">
        <title>The Global Catalogue of Microorganisms (GCM) 10K type strain sequencing project: providing services to taxonomists for standard genome sequencing and annotation.</title>
        <authorList>
            <consortium name="The Broad Institute Genomics Platform"/>
            <consortium name="The Broad Institute Genome Sequencing Center for Infectious Disease"/>
            <person name="Wu L."/>
            <person name="Ma J."/>
        </authorList>
    </citation>
    <scope>NUCLEOTIDE SEQUENCE [LARGE SCALE GENOMIC DNA]</scope>
    <source>
        <strain evidence="7">CCUG 56608</strain>
    </source>
</reference>
<dbReference type="SUPFAM" id="SSF53822">
    <property type="entry name" value="Periplasmic binding protein-like I"/>
    <property type="match status" value="1"/>
</dbReference>
<dbReference type="InterPro" id="IPR046335">
    <property type="entry name" value="LacI/GalR-like_sensor"/>
</dbReference>
<dbReference type="GO" id="GO:0003677">
    <property type="term" value="F:DNA binding"/>
    <property type="evidence" value="ECO:0007669"/>
    <property type="project" value="UniProtKB-KW"/>
</dbReference>
<dbReference type="Gene3D" id="1.10.260.40">
    <property type="entry name" value="lambda repressor-like DNA-binding domains"/>
    <property type="match status" value="1"/>
</dbReference>
<dbReference type="InterPro" id="IPR010982">
    <property type="entry name" value="Lambda_DNA-bd_dom_sf"/>
</dbReference>
<feature type="domain" description="HTH lacI-type" evidence="5">
    <location>
        <begin position="2"/>
        <end position="56"/>
    </location>
</feature>
<dbReference type="SUPFAM" id="SSF47413">
    <property type="entry name" value="lambda repressor-like DNA-binding domains"/>
    <property type="match status" value="1"/>
</dbReference>
<dbReference type="CDD" id="cd06291">
    <property type="entry name" value="PBP1_Qymf-like"/>
    <property type="match status" value="1"/>
</dbReference>
<dbReference type="InterPro" id="IPR028082">
    <property type="entry name" value="Peripla_BP_I"/>
</dbReference>
<dbReference type="PROSITE" id="PS50932">
    <property type="entry name" value="HTH_LACI_2"/>
    <property type="match status" value="1"/>
</dbReference>